<evidence type="ECO:0000256" key="3">
    <source>
        <dbReference type="ARBA" id="ARBA00022801"/>
    </source>
</evidence>
<dbReference type="GO" id="GO:0008360">
    <property type="term" value="P:regulation of cell shape"/>
    <property type="evidence" value="ECO:0007669"/>
    <property type="project" value="UniProtKB-KW"/>
</dbReference>
<dbReference type="Gene3D" id="3.40.710.10">
    <property type="entry name" value="DD-peptidase/beta-lactamase superfamily"/>
    <property type="match status" value="1"/>
</dbReference>
<feature type="active site" description="Proton acceptor" evidence="7">
    <location>
        <position position="105"/>
    </location>
</feature>
<keyword evidence="11" id="KW-0472">Membrane</keyword>
<dbReference type="EC" id="3.4.16.4" evidence="13"/>
<evidence type="ECO:0000313" key="13">
    <source>
        <dbReference type="EMBL" id="MBB4924006.1"/>
    </source>
</evidence>
<dbReference type="EMBL" id="JACHJV010000001">
    <property type="protein sequence ID" value="MBB4924006.1"/>
    <property type="molecule type" value="Genomic_DNA"/>
</dbReference>
<dbReference type="PRINTS" id="PR00725">
    <property type="entry name" value="DADACBPTASE1"/>
</dbReference>
<dbReference type="GO" id="GO:0009252">
    <property type="term" value="P:peptidoglycan biosynthetic process"/>
    <property type="evidence" value="ECO:0007669"/>
    <property type="project" value="UniProtKB-KW"/>
</dbReference>
<evidence type="ECO:0000256" key="7">
    <source>
        <dbReference type="PIRSR" id="PIRSR618044-1"/>
    </source>
</evidence>
<dbReference type="RefSeq" id="WP_184936022.1">
    <property type="nucleotide sequence ID" value="NZ_JACHJV010000001.1"/>
</dbReference>
<dbReference type="Pfam" id="PF00768">
    <property type="entry name" value="Peptidase_S11"/>
    <property type="match status" value="1"/>
</dbReference>
<dbReference type="GO" id="GO:0009002">
    <property type="term" value="F:serine-type D-Ala-D-Ala carboxypeptidase activity"/>
    <property type="evidence" value="ECO:0007669"/>
    <property type="project" value="UniProtKB-EC"/>
</dbReference>
<evidence type="ECO:0000256" key="6">
    <source>
        <dbReference type="ARBA" id="ARBA00023316"/>
    </source>
</evidence>
<name>A0A7W7R247_KITKI</name>
<evidence type="ECO:0000256" key="11">
    <source>
        <dbReference type="SAM" id="Phobius"/>
    </source>
</evidence>
<evidence type="ECO:0000256" key="2">
    <source>
        <dbReference type="ARBA" id="ARBA00022729"/>
    </source>
</evidence>
<feature type="binding site" evidence="8">
    <location>
        <position position="268"/>
    </location>
    <ligand>
        <name>substrate</name>
    </ligand>
</feature>
<dbReference type="GO" id="GO:0071555">
    <property type="term" value="P:cell wall organization"/>
    <property type="evidence" value="ECO:0007669"/>
    <property type="project" value="UniProtKB-KW"/>
</dbReference>
<dbReference type="PANTHER" id="PTHR21581:SF33">
    <property type="entry name" value="D-ALANYL-D-ALANINE CARBOXYPEPTIDASE DACB"/>
    <property type="match status" value="1"/>
</dbReference>
<evidence type="ECO:0000256" key="8">
    <source>
        <dbReference type="PIRSR" id="PIRSR618044-2"/>
    </source>
</evidence>
<keyword evidence="2" id="KW-0732">Signal</keyword>
<keyword evidence="11" id="KW-1133">Transmembrane helix</keyword>
<feature type="active site" description="Acyl-ester intermediate" evidence="7">
    <location>
        <position position="102"/>
    </location>
</feature>
<feature type="region of interest" description="Disordered" evidence="10">
    <location>
        <begin position="330"/>
        <end position="360"/>
    </location>
</feature>
<evidence type="ECO:0000256" key="5">
    <source>
        <dbReference type="ARBA" id="ARBA00022984"/>
    </source>
</evidence>
<proteinExistence type="inferred from homology"/>
<dbReference type="InterPro" id="IPR018044">
    <property type="entry name" value="Peptidase_S11"/>
</dbReference>
<dbReference type="SUPFAM" id="SSF56601">
    <property type="entry name" value="beta-lactamase/transpeptidase-like"/>
    <property type="match status" value="1"/>
</dbReference>
<dbReference type="Proteomes" id="UP000540506">
    <property type="component" value="Unassembled WGS sequence"/>
</dbReference>
<keyword evidence="3 13" id="KW-0378">Hydrolase</keyword>
<feature type="active site" evidence="7">
    <location>
        <position position="167"/>
    </location>
</feature>
<keyword evidence="14" id="KW-1185">Reference proteome</keyword>
<evidence type="ECO:0000313" key="14">
    <source>
        <dbReference type="Proteomes" id="UP000540506"/>
    </source>
</evidence>
<feature type="region of interest" description="Disordered" evidence="10">
    <location>
        <begin position="1"/>
        <end position="25"/>
    </location>
</feature>
<evidence type="ECO:0000256" key="4">
    <source>
        <dbReference type="ARBA" id="ARBA00022960"/>
    </source>
</evidence>
<evidence type="ECO:0000256" key="9">
    <source>
        <dbReference type="RuleBase" id="RU004016"/>
    </source>
</evidence>
<feature type="transmembrane region" description="Helical" evidence="11">
    <location>
        <begin position="30"/>
        <end position="51"/>
    </location>
</feature>
<dbReference type="InterPro" id="IPR001967">
    <property type="entry name" value="Peptidase_S11_N"/>
</dbReference>
<keyword evidence="4" id="KW-0133">Cell shape</keyword>
<keyword evidence="6" id="KW-0961">Cell wall biogenesis/degradation</keyword>
<keyword evidence="13" id="KW-0121">Carboxypeptidase</keyword>
<keyword evidence="5" id="KW-0573">Peptidoglycan synthesis</keyword>
<organism evidence="13 14">
    <name type="scientific">Kitasatospora kifunensis</name>
    <name type="common">Streptomyces kifunensis</name>
    <dbReference type="NCBI Taxonomy" id="58351"/>
    <lineage>
        <taxon>Bacteria</taxon>
        <taxon>Bacillati</taxon>
        <taxon>Actinomycetota</taxon>
        <taxon>Actinomycetes</taxon>
        <taxon>Kitasatosporales</taxon>
        <taxon>Streptomycetaceae</taxon>
        <taxon>Kitasatospora</taxon>
    </lineage>
</organism>
<dbReference type="GO" id="GO:0006508">
    <property type="term" value="P:proteolysis"/>
    <property type="evidence" value="ECO:0007669"/>
    <property type="project" value="InterPro"/>
</dbReference>
<evidence type="ECO:0000256" key="10">
    <source>
        <dbReference type="SAM" id="MobiDB-lite"/>
    </source>
</evidence>
<feature type="domain" description="Peptidase S11 D-alanyl-D-alanine carboxypeptidase A N-terminal" evidence="12">
    <location>
        <begin position="92"/>
        <end position="300"/>
    </location>
</feature>
<keyword evidence="13" id="KW-0645">Protease</keyword>
<reference evidence="13 14" key="1">
    <citation type="submission" date="2020-08" db="EMBL/GenBank/DDBJ databases">
        <title>Sequencing the genomes of 1000 actinobacteria strains.</title>
        <authorList>
            <person name="Klenk H.-P."/>
        </authorList>
    </citation>
    <scope>NUCLEOTIDE SEQUENCE [LARGE SCALE GENOMIC DNA]</scope>
    <source>
        <strain evidence="13 14">DSM 41654</strain>
    </source>
</reference>
<dbReference type="InterPro" id="IPR012338">
    <property type="entry name" value="Beta-lactam/transpept-like"/>
</dbReference>
<comment type="caution">
    <text evidence="13">The sequence shown here is derived from an EMBL/GenBank/DDBJ whole genome shotgun (WGS) entry which is preliminary data.</text>
</comment>
<gene>
    <name evidence="13" type="ORF">FHR34_002999</name>
</gene>
<protein>
    <submittedName>
        <fullName evidence="13">D-alanyl-D-alanine carboxypeptidase (Penicillin-binding protein 5/6)</fullName>
        <ecNumber evidence="13">3.4.16.4</ecNumber>
    </submittedName>
</protein>
<keyword evidence="11" id="KW-0812">Transmembrane</keyword>
<accession>A0A7W7R247</accession>
<sequence length="360" mass="36597">MRPFGSRVARSQPADVPVESPQVGPRGPHATLALAAAVVLALATVVAFTLVPGRGISTPSVVRALPQWVGLPWPVQGQSSVAVEGLGTIGSRGEQRPVPIASVTKVMTAYVVLQDHPLDGTAADNPTITVDQQAADESFSAEESTAPVRAGQQLSQRQLLELMMLPSGNNIARLLARWDAGSENAFVAKMNRCAHALGMTNTTYTGASGIQDSTTSTSDDQLVLAQRAMAVPVLAAIVATESTTVPGVPGTVKNTNDLVGHDGVVGLKTGSSTAAGGNLAWAARASTPSGPRLVIGVVLHQDAGDPPARGLRAALNVSHTLITAVQDALAQQTPPPSGGGSSGTAVGTSPLPGATTPRRA</sequence>
<comment type="similarity">
    <text evidence="1 9">Belongs to the peptidase S11 family.</text>
</comment>
<dbReference type="PANTHER" id="PTHR21581">
    <property type="entry name" value="D-ALANYL-D-ALANINE CARBOXYPEPTIDASE"/>
    <property type="match status" value="1"/>
</dbReference>
<evidence type="ECO:0000259" key="12">
    <source>
        <dbReference type="Pfam" id="PF00768"/>
    </source>
</evidence>
<evidence type="ECO:0000256" key="1">
    <source>
        <dbReference type="ARBA" id="ARBA00007164"/>
    </source>
</evidence>
<dbReference type="AlphaFoldDB" id="A0A7W7R247"/>